<sequence>RPFLPPGGSSGAWWDSLKDSGPSLPNRLPGTGAEKSGVCPALEVDLNCTQECPSGGECAADLKCCQASCATVCQMPSGNPRGLHQAGRETVLHASGQLGCCHNGCRKVSCVTIVF</sequence>
<accession>A0A8C6AUY4</accession>
<keyword evidence="4" id="KW-1185">Reference proteome</keyword>
<evidence type="ECO:0000259" key="2">
    <source>
        <dbReference type="PROSITE" id="PS51390"/>
    </source>
</evidence>
<dbReference type="AlphaFoldDB" id="A0A8C6AUY4"/>
<evidence type="ECO:0000313" key="4">
    <source>
        <dbReference type="Proteomes" id="UP000694561"/>
    </source>
</evidence>
<dbReference type="SUPFAM" id="SSF57256">
    <property type="entry name" value="Elafin-like"/>
    <property type="match status" value="1"/>
</dbReference>
<reference evidence="3" key="1">
    <citation type="submission" date="2025-08" db="UniProtKB">
        <authorList>
            <consortium name="Ensembl"/>
        </authorList>
    </citation>
    <scope>IDENTIFICATION</scope>
</reference>
<organism evidence="3 4">
    <name type="scientific">Monodon monoceros</name>
    <name type="common">Narwhal</name>
    <name type="synonym">Ceratodon monodon</name>
    <dbReference type="NCBI Taxonomy" id="40151"/>
    <lineage>
        <taxon>Eukaryota</taxon>
        <taxon>Metazoa</taxon>
        <taxon>Chordata</taxon>
        <taxon>Craniata</taxon>
        <taxon>Vertebrata</taxon>
        <taxon>Euteleostomi</taxon>
        <taxon>Mammalia</taxon>
        <taxon>Eutheria</taxon>
        <taxon>Laurasiatheria</taxon>
        <taxon>Artiodactyla</taxon>
        <taxon>Whippomorpha</taxon>
        <taxon>Cetacea</taxon>
        <taxon>Odontoceti</taxon>
        <taxon>Monodontidae</taxon>
        <taxon>Monodon</taxon>
    </lineage>
</organism>
<dbReference type="Gene3D" id="4.10.75.10">
    <property type="entry name" value="Elafin-like"/>
    <property type="match status" value="1"/>
</dbReference>
<dbReference type="GO" id="GO:0005576">
    <property type="term" value="C:extracellular region"/>
    <property type="evidence" value="ECO:0007669"/>
    <property type="project" value="InterPro"/>
</dbReference>
<dbReference type="SMART" id="SM00217">
    <property type="entry name" value="WAP"/>
    <property type="match status" value="1"/>
</dbReference>
<protein>
    <recommendedName>
        <fullName evidence="2">WAP domain-containing protein</fullName>
    </recommendedName>
</protein>
<evidence type="ECO:0000313" key="3">
    <source>
        <dbReference type="Ensembl" id="ENSMMNP00015005631.1"/>
    </source>
</evidence>
<dbReference type="InterPro" id="IPR008197">
    <property type="entry name" value="WAP_dom"/>
</dbReference>
<dbReference type="Proteomes" id="UP000694561">
    <property type="component" value="Unplaced"/>
</dbReference>
<name>A0A8C6AUY4_MONMO</name>
<dbReference type="InterPro" id="IPR036645">
    <property type="entry name" value="Elafin-like_sf"/>
</dbReference>
<evidence type="ECO:0000256" key="1">
    <source>
        <dbReference type="SAM" id="MobiDB-lite"/>
    </source>
</evidence>
<feature type="domain" description="WAP" evidence="2">
    <location>
        <begin position="32"/>
        <end position="77"/>
    </location>
</feature>
<dbReference type="Pfam" id="PF00095">
    <property type="entry name" value="WAP"/>
    <property type="match status" value="1"/>
</dbReference>
<dbReference type="PROSITE" id="PS51390">
    <property type="entry name" value="WAP"/>
    <property type="match status" value="1"/>
</dbReference>
<reference evidence="3" key="2">
    <citation type="submission" date="2025-09" db="UniProtKB">
        <authorList>
            <consortium name="Ensembl"/>
        </authorList>
    </citation>
    <scope>IDENTIFICATION</scope>
</reference>
<dbReference type="Ensembl" id="ENSMMNT00015006167.1">
    <property type="protein sequence ID" value="ENSMMNP00015005631.1"/>
    <property type="gene ID" value="ENSMMNG00015004240.1"/>
</dbReference>
<dbReference type="GO" id="GO:0030414">
    <property type="term" value="F:peptidase inhibitor activity"/>
    <property type="evidence" value="ECO:0007669"/>
    <property type="project" value="InterPro"/>
</dbReference>
<dbReference type="GeneTree" id="ENSGT00940000168491"/>
<feature type="region of interest" description="Disordered" evidence="1">
    <location>
        <begin position="1"/>
        <end position="29"/>
    </location>
</feature>
<proteinExistence type="predicted"/>